<evidence type="ECO:0000313" key="1">
    <source>
        <dbReference type="EMBL" id="KAG5640959.1"/>
    </source>
</evidence>
<protein>
    <submittedName>
        <fullName evidence="1">Uncharacterized protein</fullName>
    </submittedName>
</protein>
<gene>
    <name evidence="1" type="ORF">DXG03_006531</name>
</gene>
<dbReference type="EMBL" id="JABCKV010000431">
    <property type="protein sequence ID" value="KAG5640959.1"/>
    <property type="molecule type" value="Genomic_DNA"/>
</dbReference>
<comment type="caution">
    <text evidence="1">The sequence shown here is derived from an EMBL/GenBank/DDBJ whole genome shotgun (WGS) entry which is preliminary data.</text>
</comment>
<dbReference type="Proteomes" id="UP000775547">
    <property type="component" value="Unassembled WGS sequence"/>
</dbReference>
<evidence type="ECO:0000313" key="2">
    <source>
        <dbReference type="Proteomes" id="UP000775547"/>
    </source>
</evidence>
<keyword evidence="2" id="KW-1185">Reference proteome</keyword>
<organism evidence="1 2">
    <name type="scientific">Asterophora parasitica</name>
    <dbReference type="NCBI Taxonomy" id="117018"/>
    <lineage>
        <taxon>Eukaryota</taxon>
        <taxon>Fungi</taxon>
        <taxon>Dikarya</taxon>
        <taxon>Basidiomycota</taxon>
        <taxon>Agaricomycotina</taxon>
        <taxon>Agaricomycetes</taxon>
        <taxon>Agaricomycetidae</taxon>
        <taxon>Agaricales</taxon>
        <taxon>Tricholomatineae</taxon>
        <taxon>Lyophyllaceae</taxon>
        <taxon>Asterophora</taxon>
    </lineage>
</organism>
<reference evidence="1" key="2">
    <citation type="submission" date="2021-10" db="EMBL/GenBank/DDBJ databases">
        <title>Phylogenomics reveals ancestral predisposition of the termite-cultivated fungus Termitomyces towards a domesticated lifestyle.</title>
        <authorList>
            <person name="Auxier B."/>
            <person name="Grum-Grzhimaylo A."/>
            <person name="Cardenas M.E."/>
            <person name="Lodge J.D."/>
            <person name="Laessoe T."/>
            <person name="Pedersen O."/>
            <person name="Smith M.E."/>
            <person name="Kuyper T.W."/>
            <person name="Franco-Molano E.A."/>
            <person name="Baroni T.J."/>
            <person name="Aanen D.K."/>
        </authorList>
    </citation>
    <scope>NUCLEOTIDE SEQUENCE</scope>
    <source>
        <strain evidence="1">AP01</strain>
        <tissue evidence="1">Mycelium</tissue>
    </source>
</reference>
<sequence>MCIQLPPAILRRRAIKPPDIKRNELRRPLRIEELEMLAVPAEGVDALCLAAPELLGGGKVGDAGPDFGEGDADVFAVGE</sequence>
<name>A0A9P7FZ51_9AGAR</name>
<dbReference type="AlphaFoldDB" id="A0A9P7FZ51"/>
<accession>A0A9P7FZ51</accession>
<reference evidence="1" key="1">
    <citation type="submission" date="2020-07" db="EMBL/GenBank/DDBJ databases">
        <authorList>
            <person name="Nieuwenhuis M."/>
            <person name="Van De Peppel L.J.J."/>
        </authorList>
    </citation>
    <scope>NUCLEOTIDE SEQUENCE</scope>
    <source>
        <strain evidence="1">AP01</strain>
        <tissue evidence="1">Mycelium</tissue>
    </source>
</reference>
<proteinExistence type="predicted"/>